<dbReference type="InterPro" id="IPR005479">
    <property type="entry name" value="CPAse_ATP-bd"/>
</dbReference>
<evidence type="ECO:0000313" key="6">
    <source>
        <dbReference type="EMBL" id="RKT79795.1"/>
    </source>
</evidence>
<proteinExistence type="predicted"/>
<dbReference type="GO" id="GO:0046872">
    <property type="term" value="F:metal ion binding"/>
    <property type="evidence" value="ECO:0007669"/>
    <property type="project" value="InterPro"/>
</dbReference>
<dbReference type="Gene3D" id="3.30.470.20">
    <property type="entry name" value="ATP-grasp fold, B domain"/>
    <property type="match status" value="1"/>
</dbReference>
<keyword evidence="1" id="KW-0436">Ligase</keyword>
<dbReference type="GO" id="GO:0016874">
    <property type="term" value="F:ligase activity"/>
    <property type="evidence" value="ECO:0007669"/>
    <property type="project" value="UniProtKB-KW"/>
</dbReference>
<dbReference type="Gene3D" id="3.30.1490.20">
    <property type="entry name" value="ATP-grasp fold, A domain"/>
    <property type="match status" value="1"/>
</dbReference>
<evidence type="ECO:0000256" key="3">
    <source>
        <dbReference type="ARBA" id="ARBA00022840"/>
    </source>
</evidence>
<feature type="domain" description="ATP-grasp" evidence="5">
    <location>
        <begin position="116"/>
        <end position="314"/>
    </location>
</feature>
<evidence type="ECO:0000256" key="4">
    <source>
        <dbReference type="PROSITE-ProRule" id="PRU00409"/>
    </source>
</evidence>
<keyword evidence="3 4" id="KW-0067">ATP-binding</keyword>
<dbReference type="PROSITE" id="PS50975">
    <property type="entry name" value="ATP_GRASP"/>
    <property type="match status" value="1"/>
</dbReference>
<dbReference type="AlphaFoldDB" id="A0A495Y2Y6"/>
<dbReference type="Gene3D" id="3.40.50.20">
    <property type="match status" value="1"/>
</dbReference>
<dbReference type="OrthoDB" id="24041at2"/>
<protein>
    <submittedName>
        <fullName evidence="6">Carbamoyl-phosphate synthase L subunit-like protein</fullName>
    </submittedName>
</protein>
<dbReference type="Proteomes" id="UP000278440">
    <property type="component" value="Unassembled WGS sequence"/>
</dbReference>
<dbReference type="EMBL" id="RBXT01000001">
    <property type="protein sequence ID" value="RKT79795.1"/>
    <property type="molecule type" value="Genomic_DNA"/>
</dbReference>
<dbReference type="SUPFAM" id="SSF56059">
    <property type="entry name" value="Glutathione synthetase ATP-binding domain-like"/>
    <property type="match status" value="1"/>
</dbReference>
<dbReference type="InterPro" id="IPR013815">
    <property type="entry name" value="ATP_grasp_subdomain_1"/>
</dbReference>
<dbReference type="InterPro" id="IPR011761">
    <property type="entry name" value="ATP-grasp"/>
</dbReference>
<organism evidence="6 7">
    <name type="scientific">Terracoccus luteus</name>
    <dbReference type="NCBI Taxonomy" id="53356"/>
    <lineage>
        <taxon>Bacteria</taxon>
        <taxon>Bacillati</taxon>
        <taxon>Actinomycetota</taxon>
        <taxon>Actinomycetes</taxon>
        <taxon>Micrococcales</taxon>
        <taxon>Intrasporangiaceae</taxon>
        <taxon>Terracoccus</taxon>
    </lineage>
</organism>
<dbReference type="InterPro" id="IPR052032">
    <property type="entry name" value="ATP-dep_AA_Ligase"/>
</dbReference>
<dbReference type="GO" id="GO:0005524">
    <property type="term" value="F:ATP binding"/>
    <property type="evidence" value="ECO:0007669"/>
    <property type="project" value="UniProtKB-UniRule"/>
</dbReference>
<reference evidence="6 7" key="1">
    <citation type="submission" date="2018-10" db="EMBL/GenBank/DDBJ databases">
        <title>Sequencing the genomes of 1000 actinobacteria strains.</title>
        <authorList>
            <person name="Klenk H.-P."/>
        </authorList>
    </citation>
    <scope>NUCLEOTIDE SEQUENCE [LARGE SCALE GENOMIC DNA]</scope>
    <source>
        <strain evidence="6 7">DSM 44267</strain>
    </source>
</reference>
<dbReference type="RefSeq" id="WP_121034626.1">
    <property type="nucleotide sequence ID" value="NZ_RBXT01000001.1"/>
</dbReference>
<dbReference type="Pfam" id="PF02786">
    <property type="entry name" value="CPSase_L_D2"/>
    <property type="match status" value="1"/>
</dbReference>
<sequence length="409" mass="45592">MNIIFVEPNFPANQRRFVHALASVGANVYGVGESDDHELGDELRGALAGYYRVGSVTNVEQMVEAVRFFQGQTWIDALEATVEAHTMPAAQVREQTGIPGTSVHTTWLCRDKPSMKEALRRAGVPTAASAAVESAEQAHEFADREGYPLILKPRAGAGAQGTVRVNDEHELMHALQGYAREGATSIAIEEFVEGHEGFYDTITLDGRVVHDWATHYFPNVLEAMRHRWISPQFITTNRIDDPSIGFYDEVRELGRRAIEVLGIETSATHMEWFYGPKGLRFSEIGCRPPGVGAWDLYSAANEVDVYREWAHVITHRSVEQPMRRTYSAGIVALRPDHEGHIRGYSGIDDVQDRYGEWLIDGHFPPVGHGTQAVEAGYMANAYVRLRHPDYDTARSMLDDIGRTVHVHAG</sequence>
<keyword evidence="7" id="KW-1185">Reference proteome</keyword>
<evidence type="ECO:0000256" key="2">
    <source>
        <dbReference type="ARBA" id="ARBA00022741"/>
    </source>
</evidence>
<comment type="caution">
    <text evidence="6">The sequence shown here is derived from an EMBL/GenBank/DDBJ whole genome shotgun (WGS) entry which is preliminary data.</text>
</comment>
<dbReference type="PANTHER" id="PTHR43585">
    <property type="entry name" value="FUMIPYRROLE BIOSYNTHESIS PROTEIN C"/>
    <property type="match status" value="1"/>
</dbReference>
<gene>
    <name evidence="6" type="ORF">DFJ68_3273</name>
</gene>
<keyword evidence="2 4" id="KW-0547">Nucleotide-binding</keyword>
<name>A0A495Y2Y6_9MICO</name>
<evidence type="ECO:0000256" key="1">
    <source>
        <dbReference type="ARBA" id="ARBA00022598"/>
    </source>
</evidence>
<evidence type="ECO:0000259" key="5">
    <source>
        <dbReference type="PROSITE" id="PS50975"/>
    </source>
</evidence>
<accession>A0A495Y2Y6</accession>
<evidence type="ECO:0000313" key="7">
    <source>
        <dbReference type="Proteomes" id="UP000278440"/>
    </source>
</evidence>
<dbReference type="PANTHER" id="PTHR43585:SF2">
    <property type="entry name" value="ATP-GRASP ENZYME FSQD"/>
    <property type="match status" value="1"/>
</dbReference>